<keyword evidence="2" id="KW-0175">Coiled coil</keyword>
<dbReference type="EMBL" id="CAKLPZ010000002">
    <property type="protein sequence ID" value="CAH1001281.1"/>
    <property type="molecule type" value="Genomic_DNA"/>
</dbReference>
<dbReference type="PROSITE" id="PS51123">
    <property type="entry name" value="OMPA_2"/>
    <property type="match status" value="1"/>
</dbReference>
<evidence type="ECO:0000259" key="5">
    <source>
        <dbReference type="PROSITE" id="PS51123"/>
    </source>
</evidence>
<protein>
    <recommendedName>
        <fullName evidence="5">OmpA-like domain-containing protein</fullName>
    </recommendedName>
</protein>
<dbReference type="SUPFAM" id="SSF103088">
    <property type="entry name" value="OmpA-like"/>
    <property type="match status" value="1"/>
</dbReference>
<dbReference type="InterPro" id="IPR036737">
    <property type="entry name" value="OmpA-like_sf"/>
</dbReference>
<dbReference type="RefSeq" id="WP_238751127.1">
    <property type="nucleotide sequence ID" value="NZ_CAKLPZ010000002.1"/>
</dbReference>
<sequence length="290" mass="32130">MLRYTLPLFFLLLCTTFAIGQTTPAVDTLATATPDNSTRERYAADLDELARMKEKFRQQQERKARERDRGGNLRDTWNDTTVEEQAPTAPLTVNPRDTVQLRSSVRSGLYPPAQPDLDETKGWERNVRSDLPREEPVDAAETARLDAEYARQLAELEELRAELRQARGEPTSAPAPDLAAKSPVVVEKATPAAAPLAISFIPNTAYPNTAGYDALDALVRTVQAATGMVEIRVHTARKLDQRAAQLLSEERATTIRNHLIKAGISSENFRVIGYGNHESAAGERVELIVR</sequence>
<feature type="coiled-coil region" evidence="2">
    <location>
        <begin position="142"/>
        <end position="169"/>
    </location>
</feature>
<proteinExistence type="predicted"/>
<keyword evidence="1" id="KW-0472">Membrane</keyword>
<accession>A0ABM9B1R0</accession>
<feature type="compositionally biased region" description="Basic and acidic residues" evidence="3">
    <location>
        <begin position="55"/>
        <end position="72"/>
    </location>
</feature>
<dbReference type="InterPro" id="IPR006665">
    <property type="entry name" value="OmpA-like"/>
</dbReference>
<keyword evidence="7" id="KW-1185">Reference proteome</keyword>
<dbReference type="Gene3D" id="3.30.1330.60">
    <property type="entry name" value="OmpA-like domain"/>
    <property type="match status" value="1"/>
</dbReference>
<feature type="signal peptide" evidence="4">
    <location>
        <begin position="1"/>
        <end position="20"/>
    </location>
</feature>
<evidence type="ECO:0000256" key="2">
    <source>
        <dbReference type="SAM" id="Coils"/>
    </source>
</evidence>
<evidence type="ECO:0000313" key="6">
    <source>
        <dbReference type="EMBL" id="CAH1001281.1"/>
    </source>
</evidence>
<feature type="region of interest" description="Disordered" evidence="3">
    <location>
        <begin position="55"/>
        <end position="89"/>
    </location>
</feature>
<comment type="caution">
    <text evidence="6">The sequence shown here is derived from an EMBL/GenBank/DDBJ whole genome shotgun (WGS) entry which is preliminary data.</text>
</comment>
<gene>
    <name evidence="6" type="ORF">LEM8419_02182</name>
</gene>
<feature type="domain" description="OmpA-like" evidence="5">
    <location>
        <begin position="187"/>
        <end position="290"/>
    </location>
</feature>
<keyword evidence="4" id="KW-0732">Signal</keyword>
<reference evidence="6" key="1">
    <citation type="submission" date="2021-12" db="EMBL/GenBank/DDBJ databases">
        <authorList>
            <person name="Rodrigo-Torres L."/>
            <person name="Arahal R. D."/>
            <person name="Lucena T."/>
        </authorList>
    </citation>
    <scope>NUCLEOTIDE SEQUENCE</scope>
    <source>
        <strain evidence="6">CECT 8419</strain>
    </source>
</reference>
<dbReference type="Proteomes" id="UP000837803">
    <property type="component" value="Unassembled WGS sequence"/>
</dbReference>
<evidence type="ECO:0000313" key="7">
    <source>
        <dbReference type="Proteomes" id="UP000837803"/>
    </source>
</evidence>
<evidence type="ECO:0000256" key="4">
    <source>
        <dbReference type="SAM" id="SignalP"/>
    </source>
</evidence>
<evidence type="ECO:0000256" key="3">
    <source>
        <dbReference type="SAM" id="MobiDB-lite"/>
    </source>
</evidence>
<dbReference type="Pfam" id="PF00691">
    <property type="entry name" value="OmpA"/>
    <property type="match status" value="1"/>
</dbReference>
<feature type="chain" id="PRO_5046844852" description="OmpA-like domain-containing protein" evidence="4">
    <location>
        <begin position="21"/>
        <end position="290"/>
    </location>
</feature>
<organism evidence="6 7">
    <name type="scientific">Neolewinella maritima</name>
    <dbReference type="NCBI Taxonomy" id="1383882"/>
    <lineage>
        <taxon>Bacteria</taxon>
        <taxon>Pseudomonadati</taxon>
        <taxon>Bacteroidota</taxon>
        <taxon>Saprospiria</taxon>
        <taxon>Saprospirales</taxon>
        <taxon>Lewinellaceae</taxon>
        <taxon>Neolewinella</taxon>
    </lineage>
</organism>
<evidence type="ECO:0000256" key="1">
    <source>
        <dbReference type="PROSITE-ProRule" id="PRU00473"/>
    </source>
</evidence>
<name>A0ABM9B1R0_9BACT</name>